<keyword evidence="1" id="KW-0863">Zinc-finger</keyword>
<accession>A0A061E3K1</accession>
<feature type="compositionally biased region" description="Low complexity" evidence="3">
    <location>
        <begin position="317"/>
        <end position="326"/>
    </location>
</feature>
<sequence>MLERKLFKTKMCILYQRGRCSRQSCSFAHGDAELRRFSGSHGGKRNYRDGDLRDKLDKKLSPEPSYSPGRDMRDRRILRGRSAMRSFEKRSDRNRKKKQHLDGQSDFSESLKISNKIEDLVIEGRNISSTPKNILEDQLKEVHLDINTLIHHKHKLEIFVEEKIQEAGTLTSQIEELRSQLEKEKEECKRVTSRIKKFVKAHNRCSHIGDELKRSQARLEKLGEQLGLNISGTSGNEENSNINIVSDGETTGYHMSYPQNEMMSNSSLSKKKLCANQDITEEPIPDGKGHEVETTRLGKRSRWSEHPTQSNIDKENGSLNNGNSSLVPLASTEKLRRGKKVAVSMSIEDKLKSAHAGLSLPLTSMAANAVDDDEVLEIDEEEKVEVSGLPFLLPLPPPILQNSYSEYEDKDQNVDIDEGLEEAMVHVDIL</sequence>
<feature type="zinc finger region" description="C3H1-type" evidence="1">
    <location>
        <begin position="6"/>
        <end position="32"/>
    </location>
</feature>
<feature type="coiled-coil region" evidence="2">
    <location>
        <begin position="160"/>
        <end position="201"/>
    </location>
</feature>
<dbReference type="PROSITE" id="PS50103">
    <property type="entry name" value="ZF_C3H1"/>
    <property type="match status" value="1"/>
</dbReference>
<name>A0A061E3K1_THECC</name>
<dbReference type="PANTHER" id="PTHR38160:SF1">
    <property type="entry name" value="ZINC FINGER CCCH DOMAIN-CONTAINING PROTEIN 40"/>
    <property type="match status" value="1"/>
</dbReference>
<evidence type="ECO:0000256" key="1">
    <source>
        <dbReference type="PROSITE-ProRule" id="PRU00723"/>
    </source>
</evidence>
<dbReference type="HOGENOM" id="CLU_052898_1_0_1"/>
<dbReference type="EMBL" id="CM001880">
    <property type="protein sequence ID" value="EOX99167.1"/>
    <property type="molecule type" value="Genomic_DNA"/>
</dbReference>
<keyword evidence="2" id="KW-0175">Coiled coil</keyword>
<keyword evidence="6" id="KW-1185">Reference proteome</keyword>
<dbReference type="Gramene" id="EOX99167">
    <property type="protein sequence ID" value="EOX99167"/>
    <property type="gene ID" value="TCM_007761"/>
</dbReference>
<dbReference type="InterPro" id="IPR000571">
    <property type="entry name" value="Znf_CCCH"/>
</dbReference>
<dbReference type="GO" id="GO:0008270">
    <property type="term" value="F:zinc ion binding"/>
    <property type="evidence" value="ECO:0007669"/>
    <property type="project" value="UniProtKB-KW"/>
</dbReference>
<gene>
    <name evidence="5" type="ORF">TCM_007761</name>
</gene>
<evidence type="ECO:0000256" key="3">
    <source>
        <dbReference type="SAM" id="MobiDB-lite"/>
    </source>
</evidence>
<evidence type="ECO:0000259" key="4">
    <source>
        <dbReference type="PROSITE" id="PS50103"/>
    </source>
</evidence>
<dbReference type="STRING" id="3641.A0A061E3K1"/>
<reference evidence="5 6" key="1">
    <citation type="journal article" date="2013" name="Genome Biol.">
        <title>The genome sequence of the most widely cultivated cacao type and its use to identify candidate genes regulating pod color.</title>
        <authorList>
            <person name="Motamayor J.C."/>
            <person name="Mockaitis K."/>
            <person name="Schmutz J."/>
            <person name="Haiminen N."/>
            <person name="Iii D.L."/>
            <person name="Cornejo O."/>
            <person name="Findley S.D."/>
            <person name="Zheng P."/>
            <person name="Utro F."/>
            <person name="Royaert S."/>
            <person name="Saski C."/>
            <person name="Jenkins J."/>
            <person name="Podicheti R."/>
            <person name="Zhao M."/>
            <person name="Scheffler B.E."/>
            <person name="Stack J.C."/>
            <person name="Feltus F.A."/>
            <person name="Mustiga G.M."/>
            <person name="Amores F."/>
            <person name="Phillips W."/>
            <person name="Marelli J.P."/>
            <person name="May G.D."/>
            <person name="Shapiro H."/>
            <person name="Ma J."/>
            <person name="Bustamante C.D."/>
            <person name="Schnell R.J."/>
            <person name="Main D."/>
            <person name="Gilbert D."/>
            <person name="Parida L."/>
            <person name="Kuhn D.N."/>
        </authorList>
    </citation>
    <scope>NUCLEOTIDE SEQUENCE [LARGE SCALE GENOMIC DNA]</scope>
    <source>
        <strain evidence="6">cv. Matina 1-6</strain>
    </source>
</reference>
<proteinExistence type="predicted"/>
<keyword evidence="1" id="KW-0862">Zinc</keyword>
<feature type="compositionally biased region" description="Basic and acidic residues" evidence="3">
    <location>
        <begin position="46"/>
        <end position="61"/>
    </location>
</feature>
<evidence type="ECO:0000313" key="5">
    <source>
        <dbReference type="EMBL" id="EOX99167.1"/>
    </source>
</evidence>
<keyword evidence="1" id="KW-0479">Metal-binding</keyword>
<organism evidence="5 6">
    <name type="scientific">Theobroma cacao</name>
    <name type="common">Cacao</name>
    <name type="synonym">Cocoa</name>
    <dbReference type="NCBI Taxonomy" id="3641"/>
    <lineage>
        <taxon>Eukaryota</taxon>
        <taxon>Viridiplantae</taxon>
        <taxon>Streptophyta</taxon>
        <taxon>Embryophyta</taxon>
        <taxon>Tracheophyta</taxon>
        <taxon>Spermatophyta</taxon>
        <taxon>Magnoliopsida</taxon>
        <taxon>eudicotyledons</taxon>
        <taxon>Gunneridae</taxon>
        <taxon>Pentapetalae</taxon>
        <taxon>rosids</taxon>
        <taxon>malvids</taxon>
        <taxon>Malvales</taxon>
        <taxon>Malvaceae</taxon>
        <taxon>Byttnerioideae</taxon>
        <taxon>Theobroma</taxon>
    </lineage>
</organism>
<dbReference type="PANTHER" id="PTHR38160">
    <property type="entry name" value="ZINC FINGER CCCH DOMAIN-CONTAINING PROTEIN 40"/>
    <property type="match status" value="1"/>
</dbReference>
<dbReference type="FunCoup" id="A0A061E3K1">
    <property type="interactions" value="939"/>
</dbReference>
<evidence type="ECO:0000256" key="2">
    <source>
        <dbReference type="SAM" id="Coils"/>
    </source>
</evidence>
<dbReference type="Gene3D" id="4.10.1000.10">
    <property type="entry name" value="Zinc finger, CCCH-type"/>
    <property type="match status" value="1"/>
</dbReference>
<protein>
    <submittedName>
        <fullName evidence="5">Zinc finger C-x8-C-x5-C-x3-H type family protein, putative isoform 1</fullName>
    </submittedName>
</protein>
<dbReference type="eggNOG" id="ENOG502QQDM">
    <property type="taxonomic scope" value="Eukaryota"/>
</dbReference>
<dbReference type="OMA" id="SHIGDEL"/>
<feature type="compositionally biased region" description="Basic and acidic residues" evidence="3">
    <location>
        <begin position="285"/>
        <end position="296"/>
    </location>
</feature>
<feature type="domain" description="C3H1-type" evidence="4">
    <location>
        <begin position="6"/>
        <end position="32"/>
    </location>
</feature>
<dbReference type="Proteomes" id="UP000026915">
    <property type="component" value="Chromosome 2"/>
</dbReference>
<feature type="region of interest" description="Disordered" evidence="3">
    <location>
        <begin position="36"/>
        <end position="107"/>
    </location>
</feature>
<feature type="region of interest" description="Disordered" evidence="3">
    <location>
        <begin position="280"/>
        <end position="326"/>
    </location>
</feature>
<dbReference type="InterPro" id="IPR045868">
    <property type="entry name" value="Znf_C3H13/40"/>
</dbReference>
<dbReference type="AlphaFoldDB" id="A0A061E3K1"/>
<dbReference type="InParanoid" id="A0A061E3K1"/>
<evidence type="ECO:0000313" key="6">
    <source>
        <dbReference type="Proteomes" id="UP000026915"/>
    </source>
</evidence>